<name>A0ABT5MG26_9BURK</name>
<organism evidence="1 2">
    <name type="scientific">Curvibacter microcysteis</name>
    <dbReference type="NCBI Taxonomy" id="3026419"/>
    <lineage>
        <taxon>Bacteria</taxon>
        <taxon>Pseudomonadati</taxon>
        <taxon>Pseudomonadota</taxon>
        <taxon>Betaproteobacteria</taxon>
        <taxon>Burkholderiales</taxon>
        <taxon>Comamonadaceae</taxon>
        <taxon>Curvibacter</taxon>
    </lineage>
</organism>
<dbReference type="Proteomes" id="UP001528672">
    <property type="component" value="Unassembled WGS sequence"/>
</dbReference>
<evidence type="ECO:0000313" key="1">
    <source>
        <dbReference type="EMBL" id="MDD0815320.1"/>
    </source>
</evidence>
<proteinExistence type="predicted"/>
<evidence type="ECO:0000313" key="2">
    <source>
        <dbReference type="Proteomes" id="UP001528672"/>
    </source>
</evidence>
<reference evidence="1 2" key="1">
    <citation type="submission" date="2023-02" db="EMBL/GenBank/DDBJ databases">
        <title>Bacterial whole genome sequence for Curvibacter sp. HBC28.</title>
        <authorList>
            <person name="Le V."/>
            <person name="Ko S.-R."/>
            <person name="Ahn C.-Y."/>
            <person name="Oh H.-M."/>
        </authorList>
    </citation>
    <scope>NUCLEOTIDE SEQUENCE [LARGE SCALE GENOMIC DNA]</scope>
    <source>
        <strain evidence="1 2">HBC28</strain>
    </source>
</reference>
<dbReference type="EMBL" id="JAQSIO010000004">
    <property type="protein sequence ID" value="MDD0815320.1"/>
    <property type="molecule type" value="Genomic_DNA"/>
</dbReference>
<keyword evidence="2" id="KW-1185">Reference proteome</keyword>
<dbReference type="RefSeq" id="WP_273927007.1">
    <property type="nucleotide sequence ID" value="NZ_JAQSIO010000004.1"/>
</dbReference>
<protein>
    <submittedName>
        <fullName evidence="1">Uncharacterized protein</fullName>
    </submittedName>
</protein>
<comment type="caution">
    <text evidence="1">The sequence shown here is derived from an EMBL/GenBank/DDBJ whole genome shotgun (WGS) entry which is preliminary data.</text>
</comment>
<accession>A0ABT5MG26</accession>
<gene>
    <name evidence="1" type="ORF">PSQ39_11820</name>
</gene>
<sequence length="210" mass="23821">MKSSLFNFFTRTRIQQIQLFSSNNPTLLDTMGSILSGRHGLRAARPTNEQIPSWRLTNKALYGVSDGRQAITARLESPDLVVLSAGRLVQPVGLVHQPRHFGGAMRWVLCPICDRRCGVIYLHHGRFGCRQCHGVVAATQRENRRTRLFRREADIRRRLGWPVGVFDMSLGKPRYMRWSTFAALTAELLEVSSLATGLIEEWTAKAEKVF</sequence>